<dbReference type="OMA" id="THPRQRI"/>
<feature type="compositionally biased region" description="Polar residues" evidence="8">
    <location>
        <begin position="176"/>
        <end position="186"/>
    </location>
</feature>
<evidence type="ECO:0000256" key="3">
    <source>
        <dbReference type="ARBA" id="ARBA00023274"/>
    </source>
</evidence>
<dbReference type="STRING" id="10181.G5B5U2"/>
<dbReference type="InterPro" id="IPR014721">
    <property type="entry name" value="Ribsml_uS5_D2-typ_fold_subgr"/>
</dbReference>
<dbReference type="GO" id="GO:0003735">
    <property type="term" value="F:structural constituent of ribosome"/>
    <property type="evidence" value="ECO:0007669"/>
    <property type="project" value="UniProtKB-UniRule"/>
</dbReference>
<evidence type="ECO:0000256" key="5">
    <source>
        <dbReference type="ARBA" id="ARBA00035407"/>
    </source>
</evidence>
<dbReference type="EMBL" id="JH168600">
    <property type="protein sequence ID" value="EHB04653.1"/>
    <property type="molecule type" value="Genomic_DNA"/>
</dbReference>
<gene>
    <name evidence="10" type="ORF">GW7_21399</name>
</gene>
<evidence type="ECO:0000256" key="2">
    <source>
        <dbReference type="ARBA" id="ARBA00022980"/>
    </source>
</evidence>
<keyword evidence="2 6" id="KW-0689">Ribosomal protein</keyword>
<dbReference type="InParanoid" id="G5B5U2"/>
<evidence type="ECO:0000256" key="4">
    <source>
        <dbReference type="ARBA" id="ARBA00035255"/>
    </source>
</evidence>
<evidence type="ECO:0000313" key="11">
    <source>
        <dbReference type="Proteomes" id="UP000006813"/>
    </source>
</evidence>
<evidence type="ECO:0000313" key="10">
    <source>
        <dbReference type="EMBL" id="EHB04653.1"/>
    </source>
</evidence>
<dbReference type="PANTHER" id="PTHR13718:SF4">
    <property type="entry name" value="40S RIBOSOMAL PROTEIN S2"/>
    <property type="match status" value="1"/>
</dbReference>
<dbReference type="Pfam" id="PF00333">
    <property type="entry name" value="Ribosomal_S5"/>
    <property type="match status" value="1"/>
</dbReference>
<dbReference type="PROSITE" id="PS50881">
    <property type="entry name" value="S5_DSRBD"/>
    <property type="match status" value="1"/>
</dbReference>
<evidence type="ECO:0000256" key="7">
    <source>
        <dbReference type="RuleBase" id="RU003823"/>
    </source>
</evidence>
<dbReference type="InterPro" id="IPR000851">
    <property type="entry name" value="Ribosomal_uS5"/>
</dbReference>
<dbReference type="SUPFAM" id="SSF54211">
    <property type="entry name" value="Ribosomal protein S5 domain 2-like"/>
    <property type="match status" value="1"/>
</dbReference>
<protein>
    <recommendedName>
        <fullName evidence="4">Small ribosomal subunit protein uS5</fullName>
    </recommendedName>
    <alternativeName>
        <fullName evidence="5">40S ribosomal protein S2</fullName>
    </alternativeName>
</protein>
<evidence type="ECO:0000259" key="9">
    <source>
        <dbReference type="PROSITE" id="PS50881"/>
    </source>
</evidence>
<evidence type="ECO:0000256" key="1">
    <source>
        <dbReference type="ARBA" id="ARBA00008945"/>
    </source>
</evidence>
<dbReference type="InterPro" id="IPR013810">
    <property type="entry name" value="Ribosomal_uS5_N"/>
</dbReference>
<dbReference type="AlphaFoldDB" id="G5B5U2"/>
<proteinExistence type="inferred from homology"/>
<feature type="region of interest" description="Disordered" evidence="8">
    <location>
        <begin position="170"/>
        <end position="198"/>
    </location>
</feature>
<dbReference type="Proteomes" id="UP000006813">
    <property type="component" value="Unassembled WGS sequence"/>
</dbReference>
<dbReference type="Gene3D" id="3.30.230.10">
    <property type="match status" value="1"/>
</dbReference>
<dbReference type="InterPro" id="IPR005324">
    <property type="entry name" value="Ribosomal_uS5_C"/>
</dbReference>
<evidence type="ECO:0000256" key="8">
    <source>
        <dbReference type="SAM" id="MobiDB-lite"/>
    </source>
</evidence>
<dbReference type="GO" id="GO:0022627">
    <property type="term" value="C:cytosolic small ribosomal subunit"/>
    <property type="evidence" value="ECO:0007669"/>
    <property type="project" value="TreeGrafter"/>
</dbReference>
<accession>G5B5U2</accession>
<comment type="similarity">
    <text evidence="1 7">Belongs to the universal ribosomal protein uS5 family.</text>
</comment>
<organism evidence="10 11">
    <name type="scientific">Heterocephalus glaber</name>
    <name type="common">Naked mole rat</name>
    <dbReference type="NCBI Taxonomy" id="10181"/>
    <lineage>
        <taxon>Eukaryota</taxon>
        <taxon>Metazoa</taxon>
        <taxon>Chordata</taxon>
        <taxon>Craniata</taxon>
        <taxon>Vertebrata</taxon>
        <taxon>Euteleostomi</taxon>
        <taxon>Mammalia</taxon>
        <taxon>Eutheria</taxon>
        <taxon>Euarchontoglires</taxon>
        <taxon>Glires</taxon>
        <taxon>Rodentia</taxon>
        <taxon>Hystricomorpha</taxon>
        <taxon>Bathyergidae</taxon>
        <taxon>Heterocephalus</taxon>
    </lineage>
</organism>
<dbReference type="InterPro" id="IPR020568">
    <property type="entry name" value="Ribosomal_Su5_D2-typ_SF"/>
</dbReference>
<dbReference type="FunFam" id="3.30.230.10:FF:000004">
    <property type="entry name" value="40S ribosomal protein S2"/>
    <property type="match status" value="1"/>
</dbReference>
<dbReference type="GO" id="GO:0006412">
    <property type="term" value="P:translation"/>
    <property type="evidence" value="ECO:0007669"/>
    <property type="project" value="InterPro"/>
</dbReference>
<dbReference type="Gene3D" id="3.30.160.20">
    <property type="match status" value="1"/>
</dbReference>
<feature type="domain" description="S5 DRBM" evidence="9">
    <location>
        <begin position="1"/>
        <end position="56"/>
    </location>
</feature>
<reference evidence="10 11" key="1">
    <citation type="journal article" date="2011" name="Nature">
        <title>Genome sequencing reveals insights into physiology and longevity of the naked mole rat.</title>
        <authorList>
            <person name="Kim E.B."/>
            <person name="Fang X."/>
            <person name="Fushan A.A."/>
            <person name="Huang Z."/>
            <person name="Lobanov A.V."/>
            <person name="Han L."/>
            <person name="Marino S.M."/>
            <person name="Sun X."/>
            <person name="Turanov A.A."/>
            <person name="Yang P."/>
            <person name="Yim S.H."/>
            <person name="Zhao X."/>
            <person name="Kasaikina M.V."/>
            <person name="Stoletzki N."/>
            <person name="Peng C."/>
            <person name="Polak P."/>
            <person name="Xiong Z."/>
            <person name="Kiezun A."/>
            <person name="Zhu Y."/>
            <person name="Chen Y."/>
            <person name="Kryukov G.V."/>
            <person name="Zhang Q."/>
            <person name="Peshkin L."/>
            <person name="Yang L."/>
            <person name="Bronson R.T."/>
            <person name="Buffenstein R."/>
            <person name="Wang B."/>
            <person name="Han C."/>
            <person name="Li Q."/>
            <person name="Chen L."/>
            <person name="Zhao W."/>
            <person name="Sunyaev S.R."/>
            <person name="Park T.J."/>
            <person name="Zhang G."/>
            <person name="Wang J."/>
            <person name="Gladyshev V.N."/>
        </authorList>
    </citation>
    <scope>NUCLEOTIDE SEQUENCE [LARGE SCALE GENOMIC DNA]</scope>
</reference>
<dbReference type="SUPFAM" id="SSF54768">
    <property type="entry name" value="dsRNA-binding domain-like"/>
    <property type="match status" value="1"/>
</dbReference>
<sequence>MSMQKQTHPRQRINFEAFVATGDYNGHIVLGVKYSKEVASAIQWAIILAKLSIIPVQRGYWGNKMGKSHTVPCKVTGCCGSGLVCLISALRGTGIVSAPVPTKLLQMAGTDDCYSPARGCTATLGNFAKATFDAISKTYRYLTPDLRKQTMFIRFPYQEFTDHLVKTHTSLRPEDSSSSGSNNPVAATTLHKKSKWER</sequence>
<dbReference type="PANTHER" id="PTHR13718">
    <property type="entry name" value="RIBOSOMAL S SUBUNIT"/>
    <property type="match status" value="1"/>
</dbReference>
<dbReference type="Pfam" id="PF03719">
    <property type="entry name" value="Ribosomal_S5_C"/>
    <property type="match status" value="1"/>
</dbReference>
<evidence type="ECO:0000256" key="6">
    <source>
        <dbReference type="PROSITE-ProRule" id="PRU00268"/>
    </source>
</evidence>
<name>G5B5U2_HETGA</name>
<keyword evidence="3 6" id="KW-0687">Ribonucleoprotein</keyword>
<dbReference type="GO" id="GO:0003723">
    <property type="term" value="F:RNA binding"/>
    <property type="evidence" value="ECO:0007669"/>
    <property type="project" value="InterPro"/>
</dbReference>